<dbReference type="CDD" id="cd17535">
    <property type="entry name" value="REC_NarL-like"/>
    <property type="match status" value="1"/>
</dbReference>
<reference evidence="8 9" key="1">
    <citation type="submission" date="2018-11" db="EMBL/GenBank/DDBJ databases">
        <title>The genome draft of YIM 96095.</title>
        <authorList>
            <person name="Tang S.-K."/>
            <person name="Chunyu W.-X."/>
            <person name="Feng Y.-Z."/>
        </authorList>
    </citation>
    <scope>NUCLEOTIDE SEQUENCE [LARGE SCALE GENOMIC DNA]</scope>
    <source>
        <strain evidence="8 9">YIM 96095</strain>
    </source>
</reference>
<dbReference type="Pfam" id="PF00196">
    <property type="entry name" value="GerE"/>
    <property type="match status" value="1"/>
</dbReference>
<keyword evidence="9" id="KW-1185">Reference proteome</keyword>
<protein>
    <submittedName>
        <fullName evidence="8">DNA-binding response regulator</fullName>
    </submittedName>
</protein>
<comment type="caution">
    <text evidence="8">The sequence shown here is derived from an EMBL/GenBank/DDBJ whole genome shotgun (WGS) entry which is preliminary data.</text>
</comment>
<keyword evidence="4" id="KW-0804">Transcription</keyword>
<dbReference type="InterPro" id="IPR011006">
    <property type="entry name" value="CheY-like_superfamily"/>
</dbReference>
<dbReference type="GO" id="GO:0003677">
    <property type="term" value="F:DNA binding"/>
    <property type="evidence" value="ECO:0007669"/>
    <property type="project" value="UniProtKB-KW"/>
</dbReference>
<evidence type="ECO:0000256" key="5">
    <source>
        <dbReference type="PROSITE-ProRule" id="PRU00169"/>
    </source>
</evidence>
<evidence type="ECO:0000259" key="6">
    <source>
        <dbReference type="PROSITE" id="PS50043"/>
    </source>
</evidence>
<sequence length="212" mass="23134">MRVLIVEDNAVLAEGVKLLLTTSGHEVVAVLGDAGELVESVDLHRPDLVIVDVRLPPTYREEGLRAAIRARRSRPDLAVLVFSQYVEAIYATELFTDGARGVGYLLKDRVARVEEFLDALNRVADGGTAVDPEVVRQLLTRKEDPLSRLTPREREVLALMAEGLGNGEIAQRLVVTEGAVHKHVGRIFTKLDLAAEDAGHRRVLAVLAHLGG</sequence>
<gene>
    <name evidence="8" type="ORF">EFW17_17135</name>
</gene>
<dbReference type="SMART" id="SM00448">
    <property type="entry name" value="REC"/>
    <property type="match status" value="1"/>
</dbReference>
<keyword evidence="1 5" id="KW-0597">Phosphoprotein</keyword>
<dbReference type="InterPro" id="IPR039420">
    <property type="entry name" value="WalR-like"/>
</dbReference>
<keyword evidence="2" id="KW-0805">Transcription regulation</keyword>
<dbReference type="Gene3D" id="3.40.50.2300">
    <property type="match status" value="1"/>
</dbReference>
<dbReference type="GO" id="GO:0000160">
    <property type="term" value="P:phosphorelay signal transduction system"/>
    <property type="evidence" value="ECO:0007669"/>
    <property type="project" value="InterPro"/>
</dbReference>
<organism evidence="8 9">
    <name type="scientific">Halostreptopolyspora alba</name>
    <dbReference type="NCBI Taxonomy" id="2487137"/>
    <lineage>
        <taxon>Bacteria</taxon>
        <taxon>Bacillati</taxon>
        <taxon>Actinomycetota</taxon>
        <taxon>Actinomycetes</taxon>
        <taxon>Streptosporangiales</taxon>
        <taxon>Nocardiopsidaceae</taxon>
        <taxon>Halostreptopolyspora</taxon>
    </lineage>
</organism>
<evidence type="ECO:0000313" key="8">
    <source>
        <dbReference type="EMBL" id="RNL83215.1"/>
    </source>
</evidence>
<feature type="domain" description="HTH luxR-type" evidence="6">
    <location>
        <begin position="142"/>
        <end position="212"/>
    </location>
</feature>
<dbReference type="InterPro" id="IPR058245">
    <property type="entry name" value="NreC/VraR/RcsB-like_REC"/>
</dbReference>
<name>A0A3N0E5V0_9ACTN</name>
<dbReference type="EMBL" id="RJMB01000018">
    <property type="protein sequence ID" value="RNL83215.1"/>
    <property type="molecule type" value="Genomic_DNA"/>
</dbReference>
<dbReference type="RefSeq" id="WP_123202415.1">
    <property type="nucleotide sequence ID" value="NZ_RJMB01000018.1"/>
</dbReference>
<dbReference type="PANTHER" id="PTHR43214:SF24">
    <property type="entry name" value="TRANSCRIPTIONAL REGULATORY PROTEIN NARL-RELATED"/>
    <property type="match status" value="1"/>
</dbReference>
<feature type="modified residue" description="4-aspartylphosphate" evidence="5">
    <location>
        <position position="52"/>
    </location>
</feature>
<evidence type="ECO:0000256" key="2">
    <source>
        <dbReference type="ARBA" id="ARBA00023015"/>
    </source>
</evidence>
<dbReference type="PROSITE" id="PS50110">
    <property type="entry name" value="RESPONSE_REGULATORY"/>
    <property type="match status" value="1"/>
</dbReference>
<dbReference type="InterPro" id="IPR000792">
    <property type="entry name" value="Tscrpt_reg_LuxR_C"/>
</dbReference>
<dbReference type="Proteomes" id="UP000269198">
    <property type="component" value="Unassembled WGS sequence"/>
</dbReference>
<dbReference type="SUPFAM" id="SSF52172">
    <property type="entry name" value="CheY-like"/>
    <property type="match status" value="1"/>
</dbReference>
<proteinExistence type="predicted"/>
<dbReference type="OrthoDB" id="3208680at2"/>
<dbReference type="PANTHER" id="PTHR43214">
    <property type="entry name" value="TWO-COMPONENT RESPONSE REGULATOR"/>
    <property type="match status" value="1"/>
</dbReference>
<dbReference type="Gene3D" id="1.10.10.10">
    <property type="entry name" value="Winged helix-like DNA-binding domain superfamily/Winged helix DNA-binding domain"/>
    <property type="match status" value="1"/>
</dbReference>
<evidence type="ECO:0000256" key="1">
    <source>
        <dbReference type="ARBA" id="ARBA00022553"/>
    </source>
</evidence>
<evidence type="ECO:0000256" key="3">
    <source>
        <dbReference type="ARBA" id="ARBA00023125"/>
    </source>
</evidence>
<dbReference type="Pfam" id="PF00072">
    <property type="entry name" value="Response_reg"/>
    <property type="match status" value="1"/>
</dbReference>
<dbReference type="SMART" id="SM00421">
    <property type="entry name" value="HTH_LUXR"/>
    <property type="match status" value="1"/>
</dbReference>
<dbReference type="AlphaFoldDB" id="A0A3N0E5V0"/>
<dbReference type="CDD" id="cd06170">
    <property type="entry name" value="LuxR_C_like"/>
    <property type="match status" value="1"/>
</dbReference>
<feature type="domain" description="Response regulatory" evidence="7">
    <location>
        <begin position="2"/>
        <end position="122"/>
    </location>
</feature>
<evidence type="ECO:0000256" key="4">
    <source>
        <dbReference type="ARBA" id="ARBA00023163"/>
    </source>
</evidence>
<dbReference type="GO" id="GO:0006355">
    <property type="term" value="P:regulation of DNA-templated transcription"/>
    <property type="evidence" value="ECO:0007669"/>
    <property type="project" value="InterPro"/>
</dbReference>
<dbReference type="PROSITE" id="PS50043">
    <property type="entry name" value="HTH_LUXR_2"/>
    <property type="match status" value="1"/>
</dbReference>
<evidence type="ECO:0000313" key="9">
    <source>
        <dbReference type="Proteomes" id="UP000269198"/>
    </source>
</evidence>
<dbReference type="InterPro" id="IPR001789">
    <property type="entry name" value="Sig_transdc_resp-reg_receiver"/>
</dbReference>
<dbReference type="InterPro" id="IPR036388">
    <property type="entry name" value="WH-like_DNA-bd_sf"/>
</dbReference>
<evidence type="ECO:0000259" key="7">
    <source>
        <dbReference type="PROSITE" id="PS50110"/>
    </source>
</evidence>
<keyword evidence="3 8" id="KW-0238">DNA-binding</keyword>
<accession>A0A3N0E5V0</accession>
<dbReference type="PRINTS" id="PR00038">
    <property type="entry name" value="HTHLUXR"/>
</dbReference>